<accession>O76440</accession>
<dbReference type="GeneID" id="182843"/>
<keyword evidence="5 6" id="KW-0472">Membrane</keyword>
<comment type="caution">
    <text evidence="6">Lacks conserved residue(s) required for the propagation of feature annotation.</text>
</comment>
<feature type="transmembrane region" description="Helical" evidence="6">
    <location>
        <begin position="190"/>
        <end position="211"/>
    </location>
</feature>
<dbReference type="FunCoup" id="O76440">
    <property type="interactions" value="8"/>
</dbReference>
<dbReference type="HOGENOM" id="CLU_1295431_0_0_1"/>
<dbReference type="PANTHER" id="PTHR31114:SF3">
    <property type="entry name" value="SERPENTINE RECEPTOR CLASS GAMMA-RELATED"/>
    <property type="match status" value="1"/>
</dbReference>
<keyword evidence="3 6" id="KW-0812">Transmembrane</keyword>
<evidence type="ECO:0000256" key="5">
    <source>
        <dbReference type="ARBA" id="ARBA00023136"/>
    </source>
</evidence>
<dbReference type="GO" id="GO:0007606">
    <property type="term" value="P:sensory perception of chemical stimulus"/>
    <property type="evidence" value="ECO:0007669"/>
    <property type="project" value="UniProtKB-UniRule"/>
</dbReference>
<dbReference type="eggNOG" id="ENOG502RVN2">
    <property type="taxonomic scope" value="Eukaryota"/>
</dbReference>
<dbReference type="EMBL" id="BX284605">
    <property type="protein sequence ID" value="CCD65470.2"/>
    <property type="molecule type" value="Genomic_DNA"/>
</dbReference>
<organism evidence="7 8">
    <name type="scientific">Caenorhabditis elegans</name>
    <dbReference type="NCBI Taxonomy" id="6239"/>
    <lineage>
        <taxon>Eukaryota</taxon>
        <taxon>Metazoa</taxon>
        <taxon>Ecdysozoa</taxon>
        <taxon>Nematoda</taxon>
        <taxon>Chromadorea</taxon>
        <taxon>Rhabditida</taxon>
        <taxon>Rhabditina</taxon>
        <taxon>Rhabditomorpha</taxon>
        <taxon>Rhabditoidea</taxon>
        <taxon>Rhabditidae</taxon>
        <taxon>Peloderinae</taxon>
        <taxon>Caenorhabditis</taxon>
    </lineage>
</organism>
<dbReference type="InterPro" id="IPR052880">
    <property type="entry name" value="NRL-Serpentine_Class_Gamma"/>
</dbReference>
<dbReference type="InParanoid" id="O76440"/>
<dbReference type="CTD" id="182843"/>
<gene>
    <name evidence="7 9" type="primary">srg-61</name>
    <name evidence="9" type="ORF">C24B9.11</name>
    <name evidence="7" type="ORF">CELE_C24B9.11</name>
</gene>
<comment type="similarity">
    <text evidence="2 6">Belongs to the nematode receptor-like protein srg family.</text>
</comment>
<evidence type="ECO:0000256" key="2">
    <source>
        <dbReference type="ARBA" id="ARBA00005692"/>
    </source>
</evidence>
<keyword evidence="4 6" id="KW-1133">Transmembrane helix</keyword>
<dbReference type="Proteomes" id="UP000001940">
    <property type="component" value="Chromosome V"/>
</dbReference>
<evidence type="ECO:0000256" key="4">
    <source>
        <dbReference type="ARBA" id="ARBA00022989"/>
    </source>
</evidence>
<evidence type="ECO:0000256" key="3">
    <source>
        <dbReference type="ARBA" id="ARBA00022692"/>
    </source>
</evidence>
<dbReference type="PhylomeDB" id="O76440"/>
<evidence type="ECO:0000256" key="1">
    <source>
        <dbReference type="ARBA" id="ARBA00004141"/>
    </source>
</evidence>
<comment type="subcellular location">
    <subcellularLocation>
        <location evidence="1">Membrane</location>
        <topology evidence="1">Multi-pass membrane protein</topology>
    </subcellularLocation>
</comment>
<dbReference type="GO" id="GO:0016020">
    <property type="term" value="C:membrane"/>
    <property type="evidence" value="ECO:0007669"/>
    <property type="project" value="UniProtKB-SubCell"/>
</dbReference>
<name>O76440_CAEEL</name>
<evidence type="ECO:0000313" key="8">
    <source>
        <dbReference type="Proteomes" id="UP000001940"/>
    </source>
</evidence>
<dbReference type="GO" id="GO:0004888">
    <property type="term" value="F:transmembrane signaling receptor activity"/>
    <property type="evidence" value="ECO:0007669"/>
    <property type="project" value="InterPro"/>
</dbReference>
<reference evidence="7 8" key="1">
    <citation type="journal article" date="1998" name="Science">
        <title>Genome sequence of the nematode C. elegans: a platform for investigating biology.</title>
        <authorList>
            <consortium name="The C. elegans sequencing consortium"/>
            <person name="Sulson J.E."/>
            <person name="Waterston R."/>
        </authorList>
    </citation>
    <scope>NUCLEOTIDE SEQUENCE [LARGE SCALE GENOMIC DNA]</scope>
    <source>
        <strain evidence="7 8">Bristol N2</strain>
    </source>
</reference>
<dbReference type="WormBase" id="C24B9.11">
    <property type="protein sequence ID" value="CE47271"/>
    <property type="gene ID" value="WBGene00005218"/>
    <property type="gene designation" value="srg-61"/>
</dbReference>
<dbReference type="InterPro" id="IPR000609">
    <property type="entry name" value="7TM_GPCR_serpentine_rcpt_Srg"/>
</dbReference>
<protein>
    <recommendedName>
        <fullName evidence="6">Serpentine receptor class gamma</fullName>
    </recommendedName>
</protein>
<dbReference type="RefSeq" id="NP_503744.3">
    <property type="nucleotide sequence ID" value="NM_071343.3"/>
</dbReference>
<dbReference type="KEGG" id="cel:CELE_C24B9.11"/>
<feature type="transmembrane region" description="Helical" evidence="6">
    <location>
        <begin position="140"/>
        <end position="162"/>
    </location>
</feature>
<dbReference type="PaxDb" id="6239-C24B9.11"/>
<feature type="transmembrane region" description="Helical" evidence="6">
    <location>
        <begin position="65"/>
        <end position="87"/>
    </location>
</feature>
<proteinExistence type="inferred from homology"/>
<dbReference type="PANTHER" id="PTHR31114">
    <property type="entry name" value="SERPENTINE RECEPTOR CLASS GAMMA"/>
    <property type="match status" value="1"/>
</dbReference>
<feature type="transmembrane region" description="Helical" evidence="6">
    <location>
        <begin position="107"/>
        <end position="128"/>
    </location>
</feature>
<evidence type="ECO:0000313" key="9">
    <source>
        <dbReference type="WormBase" id="C24B9.11"/>
    </source>
</evidence>
<keyword evidence="8" id="KW-1185">Reference proteome</keyword>
<evidence type="ECO:0000313" key="7">
    <source>
        <dbReference type="EMBL" id="CCD65470.2"/>
    </source>
</evidence>
<dbReference type="OMA" id="FMHIQFL"/>
<dbReference type="AlphaFoldDB" id="O76440"/>
<keyword evidence="7" id="KW-0675">Receptor</keyword>
<dbReference type="AGR" id="WB:WBGene00005218"/>
<dbReference type="UCSC" id="C24B9.11">
    <property type="organism name" value="c. elegans"/>
</dbReference>
<sequence length="213" mass="24625">MSSNKVSSMEDIKLDPIVQTLTIIQLTYGVPSVVLMISFFILMRRTQIYSNSFYRLVQLDLLTNIFLYFNTWLGIRMAMHPSLIFILKFIEQSIPGFLTWCRYFTWWFMHIQFLTASVLSVHRITAILSAARYEKSWARYYFVCGILFALYSFLPSLLWFGFTNEVVILNGTLSIIKHSGTIVKATNVTAIFSVIYFIVIFSLGVVTSCMFTS</sequence>
<dbReference type="Pfam" id="PF02118">
    <property type="entry name" value="Srg"/>
    <property type="match status" value="1"/>
</dbReference>
<feature type="transmembrane region" description="Helical" evidence="6">
    <location>
        <begin position="20"/>
        <end position="44"/>
    </location>
</feature>
<evidence type="ECO:0000256" key="6">
    <source>
        <dbReference type="RuleBase" id="RU280813"/>
    </source>
</evidence>